<sequence length="141" mass="16270">MLSAFRLSFHCPSSCLLLVLRLLLLHLASSFHAGAPSVQSMQSREINNVSEKHGLLSIWTALFGWSSSKGRSTREWERRRLRRNALAAPLHERGGKKREKEKNRPPPLRYQQRLAEELWLRTVVSCRGEVSRTRLARRRGS</sequence>
<keyword evidence="4" id="KW-1185">Reference proteome</keyword>
<gene>
    <name evidence="3" type="ORF">IWX46DRAFT_451106</name>
</gene>
<feature type="region of interest" description="Disordered" evidence="1">
    <location>
        <begin position="87"/>
        <end position="109"/>
    </location>
</feature>
<feature type="compositionally biased region" description="Basic and acidic residues" evidence="1">
    <location>
        <begin position="90"/>
        <end position="104"/>
    </location>
</feature>
<feature type="chain" id="PRO_5045122284" description="Secreted protein" evidence="2">
    <location>
        <begin position="31"/>
        <end position="141"/>
    </location>
</feature>
<evidence type="ECO:0000256" key="1">
    <source>
        <dbReference type="SAM" id="MobiDB-lite"/>
    </source>
</evidence>
<dbReference type="EMBL" id="JBBPDW010000009">
    <property type="protein sequence ID" value="KAK7549278.1"/>
    <property type="molecule type" value="Genomic_DNA"/>
</dbReference>
<feature type="signal peptide" evidence="2">
    <location>
        <begin position="1"/>
        <end position="30"/>
    </location>
</feature>
<protein>
    <recommendedName>
        <fullName evidence="5">Secreted protein</fullName>
    </recommendedName>
</protein>
<accession>A0ABR1MI50</accession>
<proteinExistence type="predicted"/>
<evidence type="ECO:0000256" key="2">
    <source>
        <dbReference type="SAM" id="SignalP"/>
    </source>
</evidence>
<evidence type="ECO:0000313" key="3">
    <source>
        <dbReference type="EMBL" id="KAK7549278.1"/>
    </source>
</evidence>
<name>A0ABR1MI50_9PEZI</name>
<reference evidence="3 4" key="1">
    <citation type="submission" date="2024-04" db="EMBL/GenBank/DDBJ databases">
        <title>Phyllosticta paracitricarpa is synonymous to the EU quarantine fungus P. citricarpa based on phylogenomic analyses.</title>
        <authorList>
            <consortium name="Lawrence Berkeley National Laboratory"/>
            <person name="Van Ingen-Buijs V.A."/>
            <person name="Van Westerhoven A.C."/>
            <person name="Haridas S."/>
            <person name="Skiadas P."/>
            <person name="Martin F."/>
            <person name="Groenewald J.Z."/>
            <person name="Crous P.W."/>
            <person name="Seidl M.F."/>
        </authorList>
    </citation>
    <scope>NUCLEOTIDE SEQUENCE [LARGE SCALE GENOMIC DNA]</scope>
    <source>
        <strain evidence="3 4">CBS 122670</strain>
    </source>
</reference>
<keyword evidence="2" id="KW-0732">Signal</keyword>
<evidence type="ECO:0008006" key="5">
    <source>
        <dbReference type="Google" id="ProtNLM"/>
    </source>
</evidence>
<evidence type="ECO:0000313" key="4">
    <source>
        <dbReference type="Proteomes" id="UP001365128"/>
    </source>
</evidence>
<dbReference type="Proteomes" id="UP001365128">
    <property type="component" value="Unassembled WGS sequence"/>
</dbReference>
<comment type="caution">
    <text evidence="3">The sequence shown here is derived from an EMBL/GenBank/DDBJ whole genome shotgun (WGS) entry which is preliminary data.</text>
</comment>
<organism evidence="3 4">
    <name type="scientific">Phyllosticta citricarpa</name>
    <dbReference type="NCBI Taxonomy" id="55181"/>
    <lineage>
        <taxon>Eukaryota</taxon>
        <taxon>Fungi</taxon>
        <taxon>Dikarya</taxon>
        <taxon>Ascomycota</taxon>
        <taxon>Pezizomycotina</taxon>
        <taxon>Dothideomycetes</taxon>
        <taxon>Dothideomycetes incertae sedis</taxon>
        <taxon>Botryosphaeriales</taxon>
        <taxon>Phyllostictaceae</taxon>
        <taxon>Phyllosticta</taxon>
    </lineage>
</organism>